<organism evidence="2 3">
    <name type="scientific">Flavobacterium suaedae</name>
    <dbReference type="NCBI Taxonomy" id="1767027"/>
    <lineage>
        <taxon>Bacteria</taxon>
        <taxon>Pseudomonadati</taxon>
        <taxon>Bacteroidota</taxon>
        <taxon>Flavobacteriia</taxon>
        <taxon>Flavobacteriales</taxon>
        <taxon>Flavobacteriaceae</taxon>
        <taxon>Flavobacterium</taxon>
    </lineage>
</organism>
<reference evidence="3" key="1">
    <citation type="journal article" date="2019" name="Int. J. Syst. Evol. Microbiol.">
        <title>The Global Catalogue of Microorganisms (GCM) 10K type strain sequencing project: providing services to taxonomists for standard genome sequencing and annotation.</title>
        <authorList>
            <consortium name="The Broad Institute Genomics Platform"/>
            <consortium name="The Broad Institute Genome Sequencing Center for Infectious Disease"/>
            <person name="Wu L."/>
            <person name="Ma J."/>
        </authorList>
    </citation>
    <scope>NUCLEOTIDE SEQUENCE [LARGE SCALE GENOMIC DNA]</scope>
    <source>
        <strain evidence="3">CGMCC 1.15461</strain>
    </source>
</reference>
<name>A0ABQ1JSI4_9FLAO</name>
<dbReference type="RefSeq" id="WP_188620347.1">
    <property type="nucleotide sequence ID" value="NZ_BMJE01000003.1"/>
</dbReference>
<dbReference type="EMBL" id="BMJE01000003">
    <property type="protein sequence ID" value="GGB73651.1"/>
    <property type="molecule type" value="Genomic_DNA"/>
</dbReference>
<feature type="chain" id="PRO_5047442378" evidence="1">
    <location>
        <begin position="18"/>
        <end position="96"/>
    </location>
</feature>
<keyword evidence="1" id="KW-0732">Signal</keyword>
<accession>A0ABQ1JSI4</accession>
<gene>
    <name evidence="2" type="ORF">GCM10007424_11930</name>
</gene>
<keyword evidence="3" id="KW-1185">Reference proteome</keyword>
<evidence type="ECO:0000256" key="1">
    <source>
        <dbReference type="SAM" id="SignalP"/>
    </source>
</evidence>
<comment type="caution">
    <text evidence="2">The sequence shown here is derived from an EMBL/GenBank/DDBJ whole genome shotgun (WGS) entry which is preliminary data.</text>
</comment>
<evidence type="ECO:0000313" key="2">
    <source>
        <dbReference type="EMBL" id="GGB73651.1"/>
    </source>
</evidence>
<dbReference type="Proteomes" id="UP000615760">
    <property type="component" value="Unassembled WGS sequence"/>
</dbReference>
<protein>
    <submittedName>
        <fullName evidence="2">Uncharacterized protein</fullName>
    </submittedName>
</protein>
<evidence type="ECO:0000313" key="3">
    <source>
        <dbReference type="Proteomes" id="UP000615760"/>
    </source>
</evidence>
<sequence length="96" mass="11037">MKLLVNILLLIFLSFLATPTIVSLVQDDADVSVAYNLNEEEVHKELQEIKAGLNEFTFSFMIEKSEKKSQINTEYLLRHKLVFGDIFLPPPEQNII</sequence>
<feature type="signal peptide" evidence="1">
    <location>
        <begin position="1"/>
        <end position="17"/>
    </location>
</feature>
<proteinExistence type="predicted"/>